<proteinExistence type="inferred from homology"/>
<evidence type="ECO:0000256" key="5">
    <source>
        <dbReference type="ARBA" id="ARBA00023125"/>
    </source>
</evidence>
<dbReference type="GO" id="GO:0016987">
    <property type="term" value="F:sigma factor activity"/>
    <property type="evidence" value="ECO:0007669"/>
    <property type="project" value="UniProtKB-KW"/>
</dbReference>
<evidence type="ECO:0000259" key="8">
    <source>
        <dbReference type="PROSITE" id="PS50943"/>
    </source>
</evidence>
<dbReference type="SUPFAM" id="SSF88946">
    <property type="entry name" value="Sigma2 domain of RNA polymerase sigma factors"/>
    <property type="match status" value="1"/>
</dbReference>
<dbReference type="InterPro" id="IPR001387">
    <property type="entry name" value="Cro/C1-type_HTH"/>
</dbReference>
<dbReference type="GO" id="GO:0003677">
    <property type="term" value="F:DNA binding"/>
    <property type="evidence" value="ECO:0007669"/>
    <property type="project" value="UniProtKB-KW"/>
</dbReference>
<dbReference type="STRING" id="1776384.GCA_900086585_04308"/>
<protein>
    <recommendedName>
        <fullName evidence="7">RNA polymerase sigma factor</fullName>
    </recommendedName>
</protein>
<dbReference type="Pfam" id="PF04539">
    <property type="entry name" value="Sigma70_r3"/>
    <property type="match status" value="1"/>
</dbReference>
<dbReference type="NCBIfam" id="TIGR02937">
    <property type="entry name" value="sigma70-ECF"/>
    <property type="match status" value="1"/>
</dbReference>
<evidence type="ECO:0000313" key="10">
    <source>
        <dbReference type="Proteomes" id="UP000284841"/>
    </source>
</evidence>
<dbReference type="OrthoDB" id="9809557at2"/>
<dbReference type="Proteomes" id="UP000284841">
    <property type="component" value="Unassembled WGS sequence"/>
</dbReference>
<dbReference type="InterPro" id="IPR013324">
    <property type="entry name" value="RNA_pol_sigma_r3/r4-like"/>
</dbReference>
<keyword evidence="10" id="KW-1185">Reference proteome</keyword>
<evidence type="ECO:0000256" key="4">
    <source>
        <dbReference type="ARBA" id="ARBA00023082"/>
    </source>
</evidence>
<dbReference type="AlphaFoldDB" id="A0A415E4V9"/>
<dbReference type="InterPro" id="IPR000943">
    <property type="entry name" value="RNA_pol_sigma70"/>
</dbReference>
<feature type="domain" description="HTH cro/C1-type" evidence="8">
    <location>
        <begin position="202"/>
        <end position="232"/>
    </location>
</feature>
<dbReference type="InterPro" id="IPR014284">
    <property type="entry name" value="RNA_pol_sigma-70_dom"/>
</dbReference>
<keyword evidence="3 7" id="KW-0805">Transcription regulation</keyword>
<name>A0A415E4V9_9FIRM</name>
<dbReference type="PRINTS" id="PR00046">
    <property type="entry name" value="SIGMA70FCT"/>
</dbReference>
<dbReference type="Pfam" id="PF04542">
    <property type="entry name" value="Sigma70_r2"/>
    <property type="match status" value="1"/>
</dbReference>
<evidence type="ECO:0000256" key="2">
    <source>
        <dbReference type="ARBA" id="ARBA00022969"/>
    </source>
</evidence>
<comment type="similarity">
    <text evidence="1 7">Belongs to the sigma-70 factor family.</text>
</comment>
<keyword evidence="6 7" id="KW-0804">Transcription</keyword>
<dbReference type="InterPro" id="IPR007627">
    <property type="entry name" value="RNA_pol_sigma70_r2"/>
</dbReference>
<dbReference type="InterPro" id="IPR007630">
    <property type="entry name" value="RNA_pol_sigma70_r4"/>
</dbReference>
<dbReference type="InterPro" id="IPR013325">
    <property type="entry name" value="RNA_pol_sigma_r2"/>
</dbReference>
<evidence type="ECO:0000256" key="6">
    <source>
        <dbReference type="ARBA" id="ARBA00023163"/>
    </source>
</evidence>
<dbReference type="Pfam" id="PF04545">
    <property type="entry name" value="Sigma70_r4"/>
    <property type="match status" value="1"/>
</dbReference>
<keyword evidence="5 7" id="KW-0238">DNA-binding</keyword>
<dbReference type="PROSITE" id="PS00715">
    <property type="entry name" value="SIGMA70_1"/>
    <property type="match status" value="1"/>
</dbReference>
<dbReference type="RefSeq" id="WP_118335356.1">
    <property type="nucleotide sequence ID" value="NZ_AP025567.1"/>
</dbReference>
<dbReference type="GO" id="GO:0030435">
    <property type="term" value="P:sporulation resulting in formation of a cellular spore"/>
    <property type="evidence" value="ECO:0007669"/>
    <property type="project" value="UniProtKB-KW"/>
</dbReference>
<evidence type="ECO:0000256" key="3">
    <source>
        <dbReference type="ARBA" id="ARBA00023015"/>
    </source>
</evidence>
<dbReference type="PROSITE" id="PS50943">
    <property type="entry name" value="HTH_CROC1"/>
    <property type="match status" value="1"/>
</dbReference>
<accession>A0A415E4V9</accession>
<evidence type="ECO:0000313" key="9">
    <source>
        <dbReference type="EMBL" id="RHJ88648.1"/>
    </source>
</evidence>
<dbReference type="InterPro" id="IPR036388">
    <property type="entry name" value="WH-like_DNA-bd_sf"/>
</dbReference>
<reference evidence="9 10" key="1">
    <citation type="submission" date="2018-08" db="EMBL/GenBank/DDBJ databases">
        <title>A genome reference for cultivated species of the human gut microbiota.</title>
        <authorList>
            <person name="Zou Y."/>
            <person name="Xue W."/>
            <person name="Luo G."/>
        </authorList>
    </citation>
    <scope>NUCLEOTIDE SEQUENCE [LARGE SCALE GENOMIC DNA]</scope>
    <source>
        <strain evidence="9 10">AM07-24</strain>
    </source>
</reference>
<comment type="caution">
    <text evidence="9">The sequence shown here is derived from an EMBL/GenBank/DDBJ whole genome shotgun (WGS) entry which is preliminary data.</text>
</comment>
<organism evidence="9 10">
    <name type="scientific">Emergencia timonensis</name>
    <dbReference type="NCBI Taxonomy" id="1776384"/>
    <lineage>
        <taxon>Bacteria</taxon>
        <taxon>Bacillati</taxon>
        <taxon>Bacillota</taxon>
        <taxon>Clostridia</taxon>
        <taxon>Peptostreptococcales</taxon>
        <taxon>Anaerovoracaceae</taxon>
        <taxon>Emergencia</taxon>
    </lineage>
</organism>
<dbReference type="Gene3D" id="1.10.10.10">
    <property type="entry name" value="Winged helix-like DNA-binding domain superfamily/Winged helix DNA-binding domain"/>
    <property type="match status" value="2"/>
</dbReference>
<dbReference type="EMBL" id="QRMS01000002">
    <property type="protein sequence ID" value="RHJ88648.1"/>
    <property type="molecule type" value="Genomic_DNA"/>
</dbReference>
<dbReference type="PROSITE" id="PS00716">
    <property type="entry name" value="SIGMA70_2"/>
    <property type="match status" value="1"/>
</dbReference>
<dbReference type="PANTHER" id="PTHR30385:SF4">
    <property type="entry name" value="RNA POLYMERASE SIGMA-E FACTOR"/>
    <property type="match status" value="1"/>
</dbReference>
<comment type="function">
    <text evidence="7">Sigma factors are initiation factors that promote the attachment of RNA polymerase to specific initiation sites and are then released.</text>
</comment>
<evidence type="ECO:0000256" key="7">
    <source>
        <dbReference type="RuleBase" id="RU362124"/>
    </source>
</evidence>
<dbReference type="CDD" id="cd06171">
    <property type="entry name" value="Sigma70_r4"/>
    <property type="match status" value="1"/>
</dbReference>
<keyword evidence="4 7" id="KW-0731">Sigma factor</keyword>
<dbReference type="PANTHER" id="PTHR30385">
    <property type="entry name" value="SIGMA FACTOR F FLAGELLAR"/>
    <property type="match status" value="1"/>
</dbReference>
<sequence>MAYKYVPVPKEDTYELIRKAQEGDEEAKALIIEQNTGLVKKIALKFLSSEYETDDLIQIGYMGLLKAVYKFEPEYDVMFSTYAVPMIIGEIKRFFRDNGKIKTSRSLKSEIYALKKVQDELCKKNGCQPRISEVAEAMNLTPEHVVEIMEASSALSNVASLDNQLVEEEYDAYYSEASPENNLDSIMIKKEIANLKARERQVIILRYYKDMTQQEIAKLMGISQVQVSRIEKKALENIRQKMVE</sequence>
<dbReference type="SUPFAM" id="SSF88659">
    <property type="entry name" value="Sigma3 and sigma4 domains of RNA polymerase sigma factors"/>
    <property type="match status" value="2"/>
</dbReference>
<dbReference type="GO" id="GO:0006352">
    <property type="term" value="P:DNA-templated transcription initiation"/>
    <property type="evidence" value="ECO:0007669"/>
    <property type="project" value="InterPro"/>
</dbReference>
<evidence type="ECO:0000256" key="1">
    <source>
        <dbReference type="ARBA" id="ARBA00007788"/>
    </source>
</evidence>
<dbReference type="PIRSF" id="PIRSF000770">
    <property type="entry name" value="RNA_pol_sigma-SigE/K"/>
    <property type="match status" value="1"/>
</dbReference>
<dbReference type="InterPro" id="IPR007624">
    <property type="entry name" value="RNA_pol_sigma70_r3"/>
</dbReference>
<gene>
    <name evidence="9" type="ORF">DW099_09735</name>
</gene>
<dbReference type="Gene3D" id="1.20.120.1810">
    <property type="match status" value="1"/>
</dbReference>
<keyword evidence="2" id="KW-0749">Sporulation</keyword>